<gene>
    <name evidence="1" type="ORF">SO802_004886</name>
</gene>
<reference evidence="1 2" key="1">
    <citation type="submission" date="2024-01" db="EMBL/GenBank/DDBJ databases">
        <title>A telomere-to-telomere, gap-free genome of sweet tea (Lithocarpus litseifolius).</title>
        <authorList>
            <person name="Zhou J."/>
        </authorList>
    </citation>
    <scope>NUCLEOTIDE SEQUENCE [LARGE SCALE GENOMIC DNA]</scope>
    <source>
        <strain evidence="1">Zhou-2022a</strain>
        <tissue evidence="1">Leaf</tissue>
    </source>
</reference>
<keyword evidence="2" id="KW-1185">Reference proteome</keyword>
<comment type="caution">
    <text evidence="1">The sequence shown here is derived from an EMBL/GenBank/DDBJ whole genome shotgun (WGS) entry which is preliminary data.</text>
</comment>
<evidence type="ECO:0000313" key="1">
    <source>
        <dbReference type="EMBL" id="KAL0009778.1"/>
    </source>
</evidence>
<sequence>MCVVSYLIFDDERAIDRLSTLCHPIFQLQASVTSCFMPYVSKRTHECKGISAVEQNFTLHYPILYKTRANYH</sequence>
<evidence type="ECO:0000313" key="2">
    <source>
        <dbReference type="Proteomes" id="UP001459277"/>
    </source>
</evidence>
<accession>A0AAW2DJ91</accession>
<dbReference type="Proteomes" id="UP001459277">
    <property type="component" value="Unassembled WGS sequence"/>
</dbReference>
<organism evidence="1 2">
    <name type="scientific">Lithocarpus litseifolius</name>
    <dbReference type="NCBI Taxonomy" id="425828"/>
    <lineage>
        <taxon>Eukaryota</taxon>
        <taxon>Viridiplantae</taxon>
        <taxon>Streptophyta</taxon>
        <taxon>Embryophyta</taxon>
        <taxon>Tracheophyta</taxon>
        <taxon>Spermatophyta</taxon>
        <taxon>Magnoliopsida</taxon>
        <taxon>eudicotyledons</taxon>
        <taxon>Gunneridae</taxon>
        <taxon>Pentapetalae</taxon>
        <taxon>rosids</taxon>
        <taxon>fabids</taxon>
        <taxon>Fagales</taxon>
        <taxon>Fagaceae</taxon>
        <taxon>Lithocarpus</taxon>
    </lineage>
</organism>
<protein>
    <submittedName>
        <fullName evidence="1">Uncharacterized protein</fullName>
    </submittedName>
</protein>
<name>A0AAW2DJ91_9ROSI</name>
<proteinExistence type="predicted"/>
<dbReference type="EMBL" id="JAZDWU010000002">
    <property type="protein sequence ID" value="KAL0009778.1"/>
    <property type="molecule type" value="Genomic_DNA"/>
</dbReference>
<dbReference type="AlphaFoldDB" id="A0AAW2DJ91"/>